<organism evidence="1 2">
    <name type="scientific">Zarea fungicola</name>
    <dbReference type="NCBI Taxonomy" id="93591"/>
    <lineage>
        <taxon>Eukaryota</taxon>
        <taxon>Fungi</taxon>
        <taxon>Dikarya</taxon>
        <taxon>Ascomycota</taxon>
        <taxon>Pezizomycotina</taxon>
        <taxon>Sordariomycetes</taxon>
        <taxon>Hypocreomycetidae</taxon>
        <taxon>Hypocreales</taxon>
        <taxon>Cordycipitaceae</taxon>
        <taxon>Zarea</taxon>
    </lineage>
</organism>
<accession>A0ACC1NKX0</accession>
<keyword evidence="2" id="KW-1185">Reference proteome</keyword>
<comment type="caution">
    <text evidence="1">The sequence shown here is derived from an EMBL/GenBank/DDBJ whole genome shotgun (WGS) entry which is preliminary data.</text>
</comment>
<reference evidence="1" key="1">
    <citation type="submission" date="2022-08" db="EMBL/GenBank/DDBJ databases">
        <title>Genome Sequence of Lecanicillium fungicola.</title>
        <authorList>
            <person name="Buettner E."/>
        </authorList>
    </citation>
    <scope>NUCLEOTIDE SEQUENCE</scope>
    <source>
        <strain evidence="1">Babe33</strain>
    </source>
</reference>
<dbReference type="EMBL" id="JANJQO010000301">
    <property type="protein sequence ID" value="KAJ2979236.1"/>
    <property type="molecule type" value="Genomic_DNA"/>
</dbReference>
<name>A0ACC1NKX0_9HYPO</name>
<dbReference type="Proteomes" id="UP001143910">
    <property type="component" value="Unassembled WGS sequence"/>
</dbReference>
<sequence>MDRDFKSKGNSVHVDSDLGLTSECLTAEDDRRILRRLDLCLLPVMALTYLFQYLDKSALAATAIMGLPRDLHLSGSQYSWASAINNFGGLAASYPLGVLMVRWKVGKTVATSILVSGMIMMLMAACFNAGGLLAARFFLGAAEAAIAPGQTIIISMFYKRREQPLRHAVWFLGNTCAGAFGGLLNYGISHIESIAPWKASYLIIGATTFVWSIFLIFILPDTPLSALLVPKADRSKIIIRVQENLTGVKSDEFKWNQLVEALLDVKTWILVGIQLASNIPNGGITSFRSIILKGIGFSTFDTLLLQCVPYLVQFFLVILGTVGSTYCRNTRTYWMMLNSAIALTGSILVQELPAHSKWGRYVGTCIMGANSASFPLLVSILSGNIGGFTKKSVVNSINFIAACTGNIIGPQLFYARQAPRYTSGFIALIVCHSTSILLTLVLRFYFIFVNKSRDKRRGSDIVDSDERQAQTMRALFDETDKEIEMFRYVY</sequence>
<protein>
    <submittedName>
        <fullName evidence="1">Uncharacterized protein</fullName>
    </submittedName>
</protein>
<evidence type="ECO:0000313" key="2">
    <source>
        <dbReference type="Proteomes" id="UP001143910"/>
    </source>
</evidence>
<gene>
    <name evidence="1" type="ORF">NQ176_g3368</name>
</gene>
<proteinExistence type="predicted"/>
<evidence type="ECO:0000313" key="1">
    <source>
        <dbReference type="EMBL" id="KAJ2979236.1"/>
    </source>
</evidence>